<sequence length="405" mass="42624">MADVAGGNEKAGRLVIKNIGLILSGKIEQPILDGDCIVCDDGIITAVGYEKDIDTEGAKTIVDARATTVAPGLIDSHVHPVIGDYTPRQQQLNWIDSTLNGGVTTMISAGEVHAPGRPRDIVGLKAHAIASQRFYENFRPSGVKVHAGAPVIETGMVEQDFKDLAEAGVKLLGEVGLGSVKDAANAKQMVAWARKYGIQSTIHTGGPSIPGSGLIDKDVVLEADTDVVGHLNGGHTALPDDQIVCICERCMRGLEIVHNGNERAALLTVNTARELKKLDQVILGTDGPAGSGVQPLGILRMVSLVASLSDTPAEVAFCFATGNTARQRNLDCGIIEPGRTADFVIMDRAQHAPGATLLESVKLGNLPGIGMTVIDGVIRTQRSRNTPPATALPEIVFGRYARYGG</sequence>
<feature type="domain" description="Amidohydrolase-related" evidence="3">
    <location>
        <begin position="68"/>
        <end position="376"/>
    </location>
</feature>
<dbReference type="Pfam" id="PF01979">
    <property type="entry name" value="Amidohydro_1"/>
    <property type="match status" value="1"/>
</dbReference>
<dbReference type="SUPFAM" id="SSF51556">
    <property type="entry name" value="Metallo-dependent hydrolases"/>
    <property type="match status" value="1"/>
</dbReference>
<dbReference type="CDD" id="cd01292">
    <property type="entry name" value="metallo-dependent_hydrolases"/>
    <property type="match status" value="1"/>
</dbReference>
<reference evidence="4 5" key="1">
    <citation type="submission" date="2016-10" db="EMBL/GenBank/DDBJ databases">
        <authorList>
            <person name="de Groot N.N."/>
        </authorList>
    </citation>
    <scope>NUCLEOTIDE SEQUENCE [LARGE SCALE GENOMIC DNA]</scope>
    <source>
        <strain evidence="4 5">CGMCC 1.3401</strain>
    </source>
</reference>
<name>A0A1G4RHK6_9HYPH</name>
<dbReference type="Gene3D" id="3.20.20.140">
    <property type="entry name" value="Metal-dependent hydrolases"/>
    <property type="match status" value="1"/>
</dbReference>
<dbReference type="Proteomes" id="UP000199542">
    <property type="component" value="Unassembled WGS sequence"/>
</dbReference>
<dbReference type="GO" id="GO:0016810">
    <property type="term" value="F:hydrolase activity, acting on carbon-nitrogen (but not peptide) bonds"/>
    <property type="evidence" value="ECO:0007669"/>
    <property type="project" value="InterPro"/>
</dbReference>
<dbReference type="AlphaFoldDB" id="A0A1G4RHK6"/>
<accession>A0A1G4RHK6</accession>
<evidence type="ECO:0000313" key="4">
    <source>
        <dbReference type="EMBL" id="SCW56237.1"/>
    </source>
</evidence>
<evidence type="ECO:0000259" key="3">
    <source>
        <dbReference type="Pfam" id="PF01979"/>
    </source>
</evidence>
<evidence type="ECO:0000313" key="5">
    <source>
        <dbReference type="Proteomes" id="UP000199542"/>
    </source>
</evidence>
<dbReference type="EMBL" id="FMTM01000003">
    <property type="protein sequence ID" value="SCW56237.1"/>
    <property type="molecule type" value="Genomic_DNA"/>
</dbReference>
<dbReference type="Gene3D" id="2.30.40.10">
    <property type="entry name" value="Urease, subunit C, domain 1"/>
    <property type="match status" value="1"/>
</dbReference>
<dbReference type="SUPFAM" id="SSF51338">
    <property type="entry name" value="Composite domain of metallo-dependent hydrolases"/>
    <property type="match status" value="1"/>
</dbReference>
<protein>
    <submittedName>
        <fullName evidence="4">Enamidase</fullName>
    </submittedName>
</protein>
<dbReference type="InterPro" id="IPR006680">
    <property type="entry name" value="Amidohydro-rel"/>
</dbReference>
<dbReference type="InterPro" id="IPR011059">
    <property type="entry name" value="Metal-dep_hydrolase_composite"/>
</dbReference>
<dbReference type="PANTHER" id="PTHR43794">
    <property type="entry name" value="AMINOHYDROLASE SSNA-RELATED"/>
    <property type="match status" value="1"/>
</dbReference>
<dbReference type="InterPro" id="IPR050287">
    <property type="entry name" value="MTA/SAH_deaminase"/>
</dbReference>
<proteinExistence type="inferred from homology"/>
<gene>
    <name evidence="4" type="ORF">SAMN02927900_02674</name>
</gene>
<organism evidence="4 5">
    <name type="scientific">Rhizobium mongolense subsp. loessense</name>
    <dbReference type="NCBI Taxonomy" id="158890"/>
    <lineage>
        <taxon>Bacteria</taxon>
        <taxon>Pseudomonadati</taxon>
        <taxon>Pseudomonadota</taxon>
        <taxon>Alphaproteobacteria</taxon>
        <taxon>Hyphomicrobiales</taxon>
        <taxon>Rhizobiaceae</taxon>
        <taxon>Rhizobium/Agrobacterium group</taxon>
        <taxon>Rhizobium</taxon>
    </lineage>
</organism>
<dbReference type="RefSeq" id="WP_092585314.1">
    <property type="nucleotide sequence ID" value="NZ_FMTM01000003.1"/>
</dbReference>
<dbReference type="PANTHER" id="PTHR43794:SF11">
    <property type="entry name" value="AMIDOHYDROLASE-RELATED DOMAIN-CONTAINING PROTEIN"/>
    <property type="match status" value="1"/>
</dbReference>
<evidence type="ECO:0000256" key="1">
    <source>
        <dbReference type="ARBA" id="ARBA00006745"/>
    </source>
</evidence>
<keyword evidence="2" id="KW-0378">Hydrolase</keyword>
<dbReference type="InterPro" id="IPR032466">
    <property type="entry name" value="Metal_Hydrolase"/>
</dbReference>
<comment type="similarity">
    <text evidence="1">Belongs to the metallo-dependent hydrolases superfamily. ATZ/TRZ family.</text>
</comment>
<evidence type="ECO:0000256" key="2">
    <source>
        <dbReference type="ARBA" id="ARBA00022801"/>
    </source>
</evidence>